<dbReference type="Pfam" id="PF03469">
    <property type="entry name" value="XH"/>
    <property type="match status" value="1"/>
</dbReference>
<evidence type="ECO:0000259" key="2">
    <source>
        <dbReference type="Pfam" id="PF03469"/>
    </source>
</evidence>
<organism evidence="3 4">
    <name type="scientific">Trifolium pratense</name>
    <name type="common">Red clover</name>
    <dbReference type="NCBI Taxonomy" id="57577"/>
    <lineage>
        <taxon>Eukaryota</taxon>
        <taxon>Viridiplantae</taxon>
        <taxon>Streptophyta</taxon>
        <taxon>Embryophyta</taxon>
        <taxon>Tracheophyta</taxon>
        <taxon>Spermatophyta</taxon>
        <taxon>Magnoliopsida</taxon>
        <taxon>eudicotyledons</taxon>
        <taxon>Gunneridae</taxon>
        <taxon>Pentapetalae</taxon>
        <taxon>rosids</taxon>
        <taxon>fabids</taxon>
        <taxon>Fabales</taxon>
        <taxon>Fabaceae</taxon>
        <taxon>Papilionoideae</taxon>
        <taxon>50 kb inversion clade</taxon>
        <taxon>NPAAA clade</taxon>
        <taxon>Hologalegina</taxon>
        <taxon>IRL clade</taxon>
        <taxon>Trifolieae</taxon>
        <taxon>Trifolium</taxon>
    </lineage>
</organism>
<dbReference type="ExpressionAtlas" id="A0A2K3JT30">
    <property type="expression patterns" value="baseline"/>
</dbReference>
<dbReference type="EMBL" id="ASHM01122527">
    <property type="protein sequence ID" value="PNX57194.1"/>
    <property type="molecule type" value="Genomic_DNA"/>
</dbReference>
<reference evidence="3 4" key="2">
    <citation type="journal article" date="2017" name="Front. Plant Sci.">
        <title>Gene Classification and Mining of Molecular Markers Useful in Red Clover (Trifolium pratense) Breeding.</title>
        <authorList>
            <person name="Istvanek J."/>
            <person name="Dluhosova J."/>
            <person name="Dluhos P."/>
            <person name="Patkova L."/>
            <person name="Nedelnik J."/>
            <person name="Repkova J."/>
        </authorList>
    </citation>
    <scope>NUCLEOTIDE SEQUENCE [LARGE SCALE GENOMIC DNA]</scope>
    <source>
        <strain evidence="4">cv. Tatra</strain>
        <tissue evidence="3">Young leaves</tissue>
    </source>
</reference>
<feature type="coiled-coil region" evidence="1">
    <location>
        <begin position="26"/>
        <end position="59"/>
    </location>
</feature>
<feature type="domain" description="Factor of DNA methylation 1-5/IDN2" evidence="2">
    <location>
        <begin position="112"/>
        <end position="155"/>
    </location>
</feature>
<proteinExistence type="predicted"/>
<name>A0A2K3JT30_TRIPR</name>
<keyword evidence="1" id="KW-0175">Coiled coil</keyword>
<evidence type="ECO:0000313" key="4">
    <source>
        <dbReference type="Proteomes" id="UP000236291"/>
    </source>
</evidence>
<reference evidence="3 4" key="1">
    <citation type="journal article" date="2014" name="Am. J. Bot.">
        <title>Genome assembly and annotation for red clover (Trifolium pratense; Fabaceae).</title>
        <authorList>
            <person name="Istvanek J."/>
            <person name="Jaros M."/>
            <person name="Krenek A."/>
            <person name="Repkova J."/>
        </authorList>
    </citation>
    <scope>NUCLEOTIDE SEQUENCE [LARGE SCALE GENOMIC DNA]</scope>
    <source>
        <strain evidence="4">cv. Tatra</strain>
        <tissue evidence="3">Young leaves</tissue>
    </source>
</reference>
<feature type="non-terminal residue" evidence="3">
    <location>
        <position position="157"/>
    </location>
</feature>
<dbReference type="PANTHER" id="PTHR21596:SF23">
    <property type="entry name" value="FACTOR OF DNA METHYLATION 4"/>
    <property type="match status" value="1"/>
</dbReference>
<dbReference type="Proteomes" id="UP000236291">
    <property type="component" value="Unassembled WGS sequence"/>
</dbReference>
<accession>A0A2K3JT30</accession>
<dbReference type="PANTHER" id="PTHR21596">
    <property type="entry name" value="RIBONUCLEASE P SUBUNIT P38"/>
    <property type="match status" value="1"/>
</dbReference>
<evidence type="ECO:0000313" key="3">
    <source>
        <dbReference type="EMBL" id="PNX57194.1"/>
    </source>
</evidence>
<dbReference type="AlphaFoldDB" id="A0A2K3JT30"/>
<dbReference type="STRING" id="57577.A0A2K3JT30"/>
<comment type="caution">
    <text evidence="3">The sequence shown here is derived from an EMBL/GenBank/DDBJ whole genome shotgun (WGS) entry which is preliminary data.</text>
</comment>
<dbReference type="InterPro" id="IPR005379">
    <property type="entry name" value="FDM1-5/IDN2_XH"/>
</dbReference>
<gene>
    <name evidence="3" type="ORF">L195_g058571</name>
</gene>
<dbReference type="GO" id="GO:0080188">
    <property type="term" value="P:gene silencing by siRNA-directed DNA methylation"/>
    <property type="evidence" value="ECO:0007669"/>
    <property type="project" value="InterPro"/>
</dbReference>
<sequence>MELEIEQLRGALQVMNHIGDTDLEEKKKLEAIKMDLKEKEEELKDVEDLQQTLVVQERKTNDELQDARKTLTSWIGCPNARAIISVKMMGKLDIKPFEEAAERKLSDDVNMKAATKTKLSSEVKLKAIEWCSQWEEYLKDPSWHPFKIVIDKEGNSK</sequence>
<dbReference type="InterPro" id="IPR045177">
    <property type="entry name" value="FDM1-5/IDN2"/>
</dbReference>
<evidence type="ECO:0000256" key="1">
    <source>
        <dbReference type="SAM" id="Coils"/>
    </source>
</evidence>
<protein>
    <submittedName>
        <fullName evidence="3">XH/XS domain protein</fullName>
    </submittedName>
</protein>